<sequence length="277" mass="31237">MAQSNRLPCHLCKYNQSLPRLDQASPNPKFPQGRQKDSNGEEPISTFVFPSHNSEYKLHSDHELFPSLDIVGCSTNHCCRDRSSNAETSDYNDYNIGQVQTSTLRSLPGTIDVPTNLDDGLNLVDFKLFDFQCKRCEEFHDIWLDPFISTDSSKLHLDDCQSCKSFDTFDTPRSSGISLYHGDFCSPPPNSVTSSWSTSSESMISLPTIYPGGYLEVSNSDFVVGVGQWTCEKMVESNDLEDESKIFRNTNNKTTSRNNKVIDEILDSFELLFYGVE</sequence>
<name>A0A4Z1GWI4_9HELO</name>
<evidence type="ECO:0000256" key="1">
    <source>
        <dbReference type="SAM" id="MobiDB-lite"/>
    </source>
</evidence>
<gene>
    <name evidence="2" type="ORF">BHYA_0048g00270</name>
</gene>
<dbReference type="Proteomes" id="UP000297814">
    <property type="component" value="Unassembled WGS sequence"/>
</dbReference>
<evidence type="ECO:0000313" key="2">
    <source>
        <dbReference type="EMBL" id="TGO39762.1"/>
    </source>
</evidence>
<keyword evidence="3" id="KW-1185">Reference proteome</keyword>
<evidence type="ECO:0000313" key="3">
    <source>
        <dbReference type="Proteomes" id="UP000297814"/>
    </source>
</evidence>
<organism evidence="2 3">
    <name type="scientific">Botrytis hyacinthi</name>
    <dbReference type="NCBI Taxonomy" id="278943"/>
    <lineage>
        <taxon>Eukaryota</taxon>
        <taxon>Fungi</taxon>
        <taxon>Dikarya</taxon>
        <taxon>Ascomycota</taxon>
        <taxon>Pezizomycotina</taxon>
        <taxon>Leotiomycetes</taxon>
        <taxon>Helotiales</taxon>
        <taxon>Sclerotiniaceae</taxon>
        <taxon>Botrytis</taxon>
    </lineage>
</organism>
<dbReference type="AlphaFoldDB" id="A0A4Z1GWI4"/>
<accession>A0A4Z1GWI4</accession>
<reference evidence="2 3" key="1">
    <citation type="submission" date="2017-12" db="EMBL/GenBank/DDBJ databases">
        <title>Comparative genomics of Botrytis spp.</title>
        <authorList>
            <person name="Valero-Jimenez C.A."/>
            <person name="Tapia P."/>
            <person name="Veloso J."/>
            <person name="Silva-Moreno E."/>
            <person name="Staats M."/>
            <person name="Valdes J.H."/>
            <person name="Van Kan J.A.L."/>
        </authorList>
    </citation>
    <scope>NUCLEOTIDE SEQUENCE [LARGE SCALE GENOMIC DNA]</scope>
    <source>
        <strain evidence="2 3">Bh0001</strain>
    </source>
</reference>
<comment type="caution">
    <text evidence="2">The sequence shown here is derived from an EMBL/GenBank/DDBJ whole genome shotgun (WGS) entry which is preliminary data.</text>
</comment>
<feature type="region of interest" description="Disordered" evidence="1">
    <location>
        <begin position="20"/>
        <end position="45"/>
    </location>
</feature>
<proteinExistence type="predicted"/>
<protein>
    <submittedName>
        <fullName evidence="2">Uncharacterized protein</fullName>
    </submittedName>
</protein>
<dbReference type="EMBL" id="PQXK01000048">
    <property type="protein sequence ID" value="TGO39762.1"/>
    <property type="molecule type" value="Genomic_DNA"/>
</dbReference>